<sequence length="218" mass="25813">MLYKKGEDSREKKVYCTSSSTSQLRLIGFKYGEPVPKELITRWFNGGKAVDDACREEFGLVLEEIKNENKYIDELRQTPQGALSLAILLDQLPRNVYRKTAIPFRVFDPMAREITRYVLENKWDEQVNHIERIFFYLPLEHSENLQDQELCLQKSLENWNSAPPVYQGILKVDHDFVVEHYEIIKRFGRFPHRNYVLEREFTPEEIEYMKSGPNTFGQ</sequence>
<dbReference type="AlphaFoldDB" id="A0A9N9A1B1"/>
<dbReference type="InterPro" id="IPR011990">
    <property type="entry name" value="TPR-like_helical_dom_sf"/>
</dbReference>
<dbReference type="Pfam" id="PF06041">
    <property type="entry name" value="DUF924"/>
    <property type="match status" value="1"/>
</dbReference>
<dbReference type="SUPFAM" id="SSF48452">
    <property type="entry name" value="TPR-like"/>
    <property type="match status" value="1"/>
</dbReference>
<evidence type="ECO:0000313" key="2">
    <source>
        <dbReference type="Proteomes" id="UP000789572"/>
    </source>
</evidence>
<dbReference type="EMBL" id="CAJVPJ010000360">
    <property type="protein sequence ID" value="CAG8516029.1"/>
    <property type="molecule type" value="Genomic_DNA"/>
</dbReference>
<keyword evidence="2" id="KW-1185">Reference proteome</keyword>
<protein>
    <submittedName>
        <fullName evidence="1">6536_t:CDS:1</fullName>
    </submittedName>
</protein>
<gene>
    <name evidence="1" type="ORF">POCULU_LOCUS3325</name>
</gene>
<dbReference type="Gene3D" id="1.25.40.10">
    <property type="entry name" value="Tetratricopeptide repeat domain"/>
    <property type="match status" value="1"/>
</dbReference>
<evidence type="ECO:0000313" key="1">
    <source>
        <dbReference type="EMBL" id="CAG8516029.1"/>
    </source>
</evidence>
<reference evidence="1" key="1">
    <citation type="submission" date="2021-06" db="EMBL/GenBank/DDBJ databases">
        <authorList>
            <person name="Kallberg Y."/>
            <person name="Tangrot J."/>
            <person name="Rosling A."/>
        </authorList>
    </citation>
    <scope>NUCLEOTIDE SEQUENCE</scope>
    <source>
        <strain evidence="1">IA702</strain>
    </source>
</reference>
<comment type="caution">
    <text evidence="1">The sequence shown here is derived from an EMBL/GenBank/DDBJ whole genome shotgun (WGS) entry which is preliminary data.</text>
</comment>
<name>A0A9N9A1B1_9GLOM</name>
<dbReference type="OrthoDB" id="414698at2759"/>
<accession>A0A9N9A1B1</accession>
<organism evidence="1 2">
    <name type="scientific">Paraglomus occultum</name>
    <dbReference type="NCBI Taxonomy" id="144539"/>
    <lineage>
        <taxon>Eukaryota</taxon>
        <taxon>Fungi</taxon>
        <taxon>Fungi incertae sedis</taxon>
        <taxon>Mucoromycota</taxon>
        <taxon>Glomeromycotina</taxon>
        <taxon>Glomeromycetes</taxon>
        <taxon>Paraglomerales</taxon>
        <taxon>Paraglomeraceae</taxon>
        <taxon>Paraglomus</taxon>
    </lineage>
</organism>
<dbReference type="InterPro" id="IPR010323">
    <property type="entry name" value="DUF924"/>
</dbReference>
<proteinExistence type="predicted"/>
<dbReference type="Proteomes" id="UP000789572">
    <property type="component" value="Unassembled WGS sequence"/>
</dbReference>
<dbReference type="Gene3D" id="1.20.58.320">
    <property type="entry name" value="TPR-like"/>
    <property type="match status" value="1"/>
</dbReference>